<accession>A0ABV9N7V3</accession>
<protein>
    <submittedName>
        <fullName evidence="1">Uncharacterized protein</fullName>
    </submittedName>
</protein>
<keyword evidence="2" id="KW-1185">Reference proteome</keyword>
<dbReference type="RefSeq" id="WP_371392120.1">
    <property type="nucleotide sequence ID" value="NZ_CP163421.1"/>
</dbReference>
<name>A0ABV9N7V3_9PROT</name>
<reference evidence="2" key="1">
    <citation type="journal article" date="2019" name="Int. J. Syst. Evol. Microbiol.">
        <title>The Global Catalogue of Microorganisms (GCM) 10K type strain sequencing project: providing services to taxonomists for standard genome sequencing and annotation.</title>
        <authorList>
            <consortium name="The Broad Institute Genomics Platform"/>
            <consortium name="The Broad Institute Genome Sequencing Center for Infectious Disease"/>
            <person name="Wu L."/>
            <person name="Ma J."/>
        </authorList>
    </citation>
    <scope>NUCLEOTIDE SEQUENCE [LARGE SCALE GENOMIC DNA]</scope>
    <source>
        <strain evidence="2">CCUG 62981</strain>
    </source>
</reference>
<sequence>MLFLFNDVVFSLGDPERAALSAGSPLGEYALKTMSLGKAVRLVREAIHEDPLLARNNPEKARFLAALIGWKSDEANALLAIRPNAARGPEDVQLRVASVGLVVLTQLKGLQDHDMLSARAANDAVWLHAPQRLRA</sequence>
<organism evidence="1 2">
    <name type="scientific">Glycocaulis abyssi</name>
    <dbReference type="NCBI Taxonomy" id="1433403"/>
    <lineage>
        <taxon>Bacteria</taxon>
        <taxon>Pseudomonadati</taxon>
        <taxon>Pseudomonadota</taxon>
        <taxon>Alphaproteobacteria</taxon>
        <taxon>Maricaulales</taxon>
        <taxon>Maricaulaceae</taxon>
        <taxon>Glycocaulis</taxon>
    </lineage>
</organism>
<dbReference type="EMBL" id="JBHSGQ010000001">
    <property type="protein sequence ID" value="MFC4724396.1"/>
    <property type="molecule type" value="Genomic_DNA"/>
</dbReference>
<proteinExistence type="predicted"/>
<evidence type="ECO:0000313" key="1">
    <source>
        <dbReference type="EMBL" id="MFC4724396.1"/>
    </source>
</evidence>
<evidence type="ECO:0000313" key="2">
    <source>
        <dbReference type="Proteomes" id="UP001596024"/>
    </source>
</evidence>
<dbReference type="Proteomes" id="UP001596024">
    <property type="component" value="Unassembled WGS sequence"/>
</dbReference>
<gene>
    <name evidence="1" type="ORF">ACFPB0_03735</name>
</gene>
<comment type="caution">
    <text evidence="1">The sequence shown here is derived from an EMBL/GenBank/DDBJ whole genome shotgun (WGS) entry which is preliminary data.</text>
</comment>